<dbReference type="SUPFAM" id="SSF81624">
    <property type="entry name" value="N-terminal domain of MutM-like DNA repair proteins"/>
    <property type="match status" value="1"/>
</dbReference>
<keyword evidence="6" id="KW-0378">Hydrolase</keyword>
<keyword evidence="12" id="KW-0326">Glycosidase</keyword>
<evidence type="ECO:0000256" key="12">
    <source>
        <dbReference type="ARBA" id="ARBA00023295"/>
    </source>
</evidence>
<dbReference type="RefSeq" id="WP_092648656.1">
    <property type="nucleotide sequence ID" value="NZ_LT629792.1"/>
</dbReference>
<evidence type="ECO:0000256" key="6">
    <source>
        <dbReference type="ARBA" id="ARBA00022801"/>
    </source>
</evidence>
<dbReference type="SMART" id="SM00898">
    <property type="entry name" value="Fapy_DNA_glyco"/>
    <property type="match status" value="1"/>
</dbReference>
<organism evidence="16 17">
    <name type="scientific">Schaalia radingae</name>
    <dbReference type="NCBI Taxonomy" id="131110"/>
    <lineage>
        <taxon>Bacteria</taxon>
        <taxon>Bacillati</taxon>
        <taxon>Actinomycetota</taxon>
        <taxon>Actinomycetes</taxon>
        <taxon>Actinomycetales</taxon>
        <taxon>Actinomycetaceae</taxon>
        <taxon>Schaalia</taxon>
    </lineage>
</organism>
<dbReference type="Proteomes" id="UP000198976">
    <property type="component" value="Chromosome I"/>
</dbReference>
<keyword evidence="7" id="KW-0862">Zinc</keyword>
<gene>
    <name evidence="16" type="ORF">SAMN04489714_1306</name>
</gene>
<evidence type="ECO:0000256" key="13">
    <source>
        <dbReference type="PROSITE-ProRule" id="PRU00391"/>
    </source>
</evidence>
<dbReference type="EC" id="4.2.99.18" evidence="2"/>
<feature type="domain" description="Formamidopyrimidine-DNA glycosylase catalytic" evidence="15">
    <location>
        <begin position="2"/>
        <end position="113"/>
    </location>
</feature>
<protein>
    <recommendedName>
        <fullName evidence="2">DNA-(apurinic or apyrimidinic site) lyase</fullName>
        <ecNumber evidence="2">4.2.99.18</ecNumber>
    </recommendedName>
</protein>
<keyword evidence="10" id="KW-0456">Lyase</keyword>
<dbReference type="SUPFAM" id="SSF57716">
    <property type="entry name" value="Glucocorticoid receptor-like (DNA-binding domain)"/>
    <property type="match status" value="1"/>
</dbReference>
<evidence type="ECO:0000256" key="7">
    <source>
        <dbReference type="ARBA" id="ARBA00022833"/>
    </source>
</evidence>
<dbReference type="PANTHER" id="PTHR42697:SF1">
    <property type="entry name" value="ENDONUCLEASE 8"/>
    <property type="match status" value="1"/>
</dbReference>
<evidence type="ECO:0000256" key="10">
    <source>
        <dbReference type="ARBA" id="ARBA00023239"/>
    </source>
</evidence>
<dbReference type="CDD" id="cd08970">
    <property type="entry name" value="AcNei1_N"/>
    <property type="match status" value="1"/>
</dbReference>
<dbReference type="InterPro" id="IPR015886">
    <property type="entry name" value="H2TH_FPG"/>
</dbReference>
<evidence type="ECO:0000259" key="14">
    <source>
        <dbReference type="PROSITE" id="PS51066"/>
    </source>
</evidence>
<name>A0ABY0V835_9ACTO</name>
<dbReference type="PROSITE" id="PS51066">
    <property type="entry name" value="ZF_FPG_2"/>
    <property type="match status" value="1"/>
</dbReference>
<evidence type="ECO:0000259" key="15">
    <source>
        <dbReference type="PROSITE" id="PS51068"/>
    </source>
</evidence>
<evidence type="ECO:0000256" key="11">
    <source>
        <dbReference type="ARBA" id="ARBA00023268"/>
    </source>
</evidence>
<keyword evidence="3" id="KW-0479">Metal-binding</keyword>
<dbReference type="SUPFAM" id="SSF46946">
    <property type="entry name" value="S13-like H2TH domain"/>
    <property type="match status" value="1"/>
</dbReference>
<dbReference type="InterPro" id="IPR010979">
    <property type="entry name" value="Ribosomal_uS13-like_H2TH"/>
</dbReference>
<keyword evidence="17" id="KW-1185">Reference proteome</keyword>
<dbReference type="EMBL" id="LT629792">
    <property type="protein sequence ID" value="SDT96805.1"/>
    <property type="molecule type" value="Genomic_DNA"/>
</dbReference>
<evidence type="ECO:0000313" key="17">
    <source>
        <dbReference type="Proteomes" id="UP000198976"/>
    </source>
</evidence>
<dbReference type="Gene3D" id="1.10.8.50">
    <property type="match status" value="1"/>
</dbReference>
<reference evidence="16 17" key="1">
    <citation type="submission" date="2016-10" db="EMBL/GenBank/DDBJ databases">
        <authorList>
            <person name="Varghese N."/>
            <person name="Submissions S."/>
        </authorList>
    </citation>
    <scope>NUCLEOTIDE SEQUENCE [LARGE SCALE GENOMIC DNA]</scope>
    <source>
        <strain evidence="16 17">DSM 9169</strain>
    </source>
</reference>
<dbReference type="PANTHER" id="PTHR42697">
    <property type="entry name" value="ENDONUCLEASE 8"/>
    <property type="match status" value="1"/>
</dbReference>
<comment type="similarity">
    <text evidence="1">Belongs to the FPG family.</text>
</comment>
<keyword evidence="8" id="KW-0238">DNA-binding</keyword>
<keyword evidence="9" id="KW-0234">DNA repair</keyword>
<evidence type="ECO:0000256" key="2">
    <source>
        <dbReference type="ARBA" id="ARBA00012720"/>
    </source>
</evidence>
<keyword evidence="5 13" id="KW-0863">Zinc-finger</keyword>
<evidence type="ECO:0000256" key="1">
    <source>
        <dbReference type="ARBA" id="ARBA00009409"/>
    </source>
</evidence>
<evidence type="ECO:0000256" key="9">
    <source>
        <dbReference type="ARBA" id="ARBA00023204"/>
    </source>
</evidence>
<keyword evidence="4" id="KW-0227">DNA damage</keyword>
<accession>A0ABY0V835</accession>
<evidence type="ECO:0000256" key="8">
    <source>
        <dbReference type="ARBA" id="ARBA00023125"/>
    </source>
</evidence>
<evidence type="ECO:0000256" key="3">
    <source>
        <dbReference type="ARBA" id="ARBA00022723"/>
    </source>
</evidence>
<evidence type="ECO:0000256" key="5">
    <source>
        <dbReference type="ARBA" id="ARBA00022771"/>
    </source>
</evidence>
<feature type="domain" description="FPG-type" evidence="14">
    <location>
        <begin position="281"/>
        <end position="315"/>
    </location>
</feature>
<dbReference type="PROSITE" id="PS51068">
    <property type="entry name" value="FPG_CAT"/>
    <property type="match status" value="1"/>
</dbReference>
<dbReference type="InterPro" id="IPR000214">
    <property type="entry name" value="Znf_DNA_glyclase/AP_lyase"/>
</dbReference>
<sequence>MPEGDVIHALTRTFDTLFVGRAVRVSSPQGRFAGGARLINGRIVTSVRAHGKHFFMQLSAPGPVREGHPDGTQVAYTDDLWLHVHLGLYGSWRLYGGESVEVPVSIGAPRLAGDSGTTDEYGRWTPPEPVGQVRVRIETDDAVADLSGPNRCEVITPDEQRQVLRRLGPDPLSPHALTRPDLERAFIDAIRSRSRTIGELVMDQSVIAGVGNIYRAESLFITGIHPRRRGNRVAEARLSLLWKTICPLMAHGLEVGRIETVSDEDAPEPPLEGDPEASRWYVYHRTGRPCLRCGTPVAEDLMATRRLFWCPSCQR</sequence>
<evidence type="ECO:0000256" key="4">
    <source>
        <dbReference type="ARBA" id="ARBA00022763"/>
    </source>
</evidence>
<dbReference type="InterPro" id="IPR035937">
    <property type="entry name" value="FPG_N"/>
</dbReference>
<dbReference type="Pfam" id="PF01149">
    <property type="entry name" value="Fapy_DNA_glyco"/>
    <property type="match status" value="1"/>
</dbReference>
<keyword evidence="11" id="KW-0511">Multifunctional enzyme</keyword>
<dbReference type="Pfam" id="PF06831">
    <property type="entry name" value="H2TH"/>
    <property type="match status" value="1"/>
</dbReference>
<dbReference type="SMART" id="SM01232">
    <property type="entry name" value="H2TH"/>
    <property type="match status" value="1"/>
</dbReference>
<dbReference type="Gene3D" id="3.20.190.10">
    <property type="entry name" value="MutM-like, N-terminal"/>
    <property type="match status" value="1"/>
</dbReference>
<dbReference type="InterPro" id="IPR012319">
    <property type="entry name" value="FPG_cat"/>
</dbReference>
<proteinExistence type="inferred from homology"/>
<evidence type="ECO:0000313" key="16">
    <source>
        <dbReference type="EMBL" id="SDT96805.1"/>
    </source>
</evidence>